<protein>
    <recommendedName>
        <fullName evidence="1">HTH-type transcriptional repressor Sco4008 C-terminal domain-containing protein</fullName>
    </recommendedName>
</protein>
<evidence type="ECO:0000313" key="3">
    <source>
        <dbReference type="Proteomes" id="UP000466997"/>
    </source>
</evidence>
<dbReference type="KEGG" id="mnm:MNVM_31580"/>
<proteinExistence type="predicted"/>
<gene>
    <name evidence="2" type="ORF">MNVM_31580</name>
</gene>
<organism evidence="2 3">
    <name type="scientific">Mycobacterium novum</name>
    <dbReference type="NCBI Taxonomy" id="2492438"/>
    <lineage>
        <taxon>Bacteria</taxon>
        <taxon>Bacillati</taxon>
        <taxon>Actinomycetota</taxon>
        <taxon>Actinomycetes</taxon>
        <taxon>Mycobacteriales</taxon>
        <taxon>Mycobacteriaceae</taxon>
        <taxon>Mycobacterium</taxon>
    </lineage>
</organism>
<feature type="domain" description="HTH-type transcriptional repressor Sco4008 C-terminal" evidence="1">
    <location>
        <begin position="17"/>
        <end position="52"/>
    </location>
</feature>
<sequence>MSSHYRTNSVTLRPEAVPEFTGDIYDLDRNSPEHLRMVTWARLERLTLDEPRADGQARFEHAAGSTIRHRPCLDSRTTHRLRRCGQPEAVTPPGVTGFEA</sequence>
<accession>A0A7I7JQA0</accession>
<dbReference type="Pfam" id="PF17926">
    <property type="entry name" value="TetR_C_21"/>
    <property type="match status" value="1"/>
</dbReference>
<evidence type="ECO:0000313" key="2">
    <source>
        <dbReference type="EMBL" id="BBX14077.1"/>
    </source>
</evidence>
<keyword evidence="3" id="KW-1185">Reference proteome</keyword>
<dbReference type="InterPro" id="IPR041467">
    <property type="entry name" value="Sco4008_C"/>
</dbReference>
<dbReference type="Proteomes" id="UP000466997">
    <property type="component" value="Chromosome"/>
</dbReference>
<reference evidence="2 3" key="1">
    <citation type="journal article" date="2019" name="Emerg. Microbes Infect.">
        <title>Comprehensive subspecies identification of 175 nontuberculous mycobacteria species based on 7547 genomic profiles.</title>
        <authorList>
            <person name="Matsumoto Y."/>
            <person name="Kinjo T."/>
            <person name="Motooka D."/>
            <person name="Nabeya D."/>
            <person name="Jung N."/>
            <person name="Uechi K."/>
            <person name="Horii T."/>
            <person name="Iida T."/>
            <person name="Fujita J."/>
            <person name="Nakamura S."/>
        </authorList>
    </citation>
    <scope>NUCLEOTIDE SEQUENCE [LARGE SCALE GENOMIC DNA]</scope>
    <source>
        <strain evidence="2 3">JCM 6391</strain>
    </source>
</reference>
<name>A0A7I7JQA0_9MYCO</name>
<dbReference type="AlphaFoldDB" id="A0A7I7JQA0"/>
<dbReference type="EMBL" id="AP022562">
    <property type="protein sequence ID" value="BBX14077.1"/>
    <property type="molecule type" value="Genomic_DNA"/>
</dbReference>
<evidence type="ECO:0000259" key="1">
    <source>
        <dbReference type="Pfam" id="PF17926"/>
    </source>
</evidence>
<dbReference type="RefSeq" id="WP_232062410.1">
    <property type="nucleotide sequence ID" value="NZ_AP022562.1"/>
</dbReference>